<name>A0A291DWA1_9ENTR</name>
<gene>
    <name evidence="1" type="ORF">CO704_08290</name>
</gene>
<evidence type="ECO:0000313" key="1">
    <source>
        <dbReference type="EMBL" id="ATF92081.1"/>
    </source>
</evidence>
<dbReference type="AlphaFoldDB" id="A0A291DWA1"/>
<reference evidence="1 2" key="1">
    <citation type="submission" date="2017-09" db="EMBL/GenBank/DDBJ databases">
        <title>FDA dAtabase for Regulatory Grade micrObial Sequences (FDA-ARGOS): Supporting development and validation of Infectious Disease Dx tests.</title>
        <authorList>
            <person name="Minogue T."/>
            <person name="Wolcott M."/>
            <person name="Wasieloski L."/>
            <person name="Aguilar W."/>
            <person name="Moore D."/>
            <person name="Tallon L."/>
            <person name="Sadzewicz L."/>
            <person name="Ott S."/>
            <person name="Zhao X."/>
            <person name="Nagaraj S."/>
            <person name="Vavikolanu K."/>
            <person name="Aluvathingal J."/>
            <person name="Nadendla S."/>
            <person name="Sichtig H."/>
        </authorList>
    </citation>
    <scope>NUCLEOTIDE SEQUENCE [LARGE SCALE GENOMIC DNA]</scope>
    <source>
        <strain evidence="1 2">FDAARGOS_392</strain>
    </source>
</reference>
<accession>A0A291DWA1</accession>
<organism evidence="1 2">
    <name type="scientific">Cedecea neteri</name>
    <dbReference type="NCBI Taxonomy" id="158822"/>
    <lineage>
        <taxon>Bacteria</taxon>
        <taxon>Pseudomonadati</taxon>
        <taxon>Pseudomonadota</taxon>
        <taxon>Gammaproteobacteria</taxon>
        <taxon>Enterobacterales</taxon>
        <taxon>Enterobacteriaceae</taxon>
        <taxon>Cedecea</taxon>
    </lineage>
</organism>
<evidence type="ECO:0000313" key="2">
    <source>
        <dbReference type="Proteomes" id="UP000217979"/>
    </source>
</evidence>
<sequence>MHVYIVRIITLYRFMLLMFGSRARVWLNNSCWFNSVSELEKDDSVYSDSLDNVCVVNWSRLWCSAEDLYHSLRHPHFPLLKARHSVVRPRRLAVRKRYELSFLCRISSLHQLMMCLHAGGDAGDATMLAPVRPQSTMRFSAIVLFLLPLFSQIRSCYVYRLCCSLSYGRRPYLHGCGSPGPGGSAAWA</sequence>
<proteinExistence type="predicted"/>
<dbReference type="EMBL" id="CP023525">
    <property type="protein sequence ID" value="ATF92081.1"/>
    <property type="molecule type" value="Genomic_DNA"/>
</dbReference>
<dbReference type="Proteomes" id="UP000217979">
    <property type="component" value="Chromosome"/>
</dbReference>
<protein>
    <submittedName>
        <fullName evidence="1">Uncharacterized protein</fullName>
    </submittedName>
</protein>